<name>A0A7S3LVT0_9EUKA</name>
<sequence length="622" mass="68759">MTSSEANTEHAANFAVMEGRTPRINKELDSVISLKAAVSSLHTDTGASALFITAGDGEGKTSATVQLLRSSFEVYAKAPGIAFGELGSSTSQLRRKSANPFSLTLSQLHFKLCDLGHSEDEIEAILATTEVDDEGYVSADSVKELYISQKYGANFVCCPPSSPFFSFGDRQIHCFRFIGETERGTNAFFLAKGVIEEIRQKARLPTRCFDRHEIMSGKGLQETASDLQRLKPPVSLLLLLDSVDAIDTSSSDAEECLTWIPSMSELPSTVCIICNGGRGNPISEHFVSRLNMEVKQGGATSVVQLPPMTRHSLHSVLVPSCAELSEQVNEFPNVSNFVDVALKHGAPPNATYLSLLLKYVILFKGTQGLEKAIKTTVEECFTAGMIMRKVFRHLDEEERKKSKKRAGYISFIMSLLWSSRCGLTKEEMWCCIEKNEDFATTVSQHEFEGLWKRFSPFFAYTAKGQLYIGGKIQRDALRMYAARCEPDRLNAALALSKVFDTSKIDISQCIPTKERIAEEGPFCLFQGIELAAACAAGGGRTIDYRKVGAQLQKQLLDTLMHRSFILAAKKLAGDMVGVEVLRYWTLLYPSHNPITLYKQRRKEAQQGGDLQLAEVLNTILSL</sequence>
<reference evidence="1" key="1">
    <citation type="submission" date="2021-01" db="EMBL/GenBank/DDBJ databases">
        <authorList>
            <person name="Corre E."/>
            <person name="Pelletier E."/>
            <person name="Niang G."/>
            <person name="Scheremetjew M."/>
            <person name="Finn R."/>
            <person name="Kale V."/>
            <person name="Holt S."/>
            <person name="Cochrane G."/>
            <person name="Meng A."/>
            <person name="Brown T."/>
            <person name="Cohen L."/>
        </authorList>
    </citation>
    <scope>NUCLEOTIDE SEQUENCE</scope>
    <source>
        <strain evidence="1">NIES-2562</strain>
    </source>
</reference>
<dbReference type="AlphaFoldDB" id="A0A7S3LVT0"/>
<gene>
    <name evidence="1" type="ORF">PBIL07802_LOCUS29069</name>
</gene>
<dbReference type="EMBL" id="HBIB01044493">
    <property type="protein sequence ID" value="CAE0266727.1"/>
    <property type="molecule type" value="Transcribed_RNA"/>
</dbReference>
<protein>
    <submittedName>
        <fullName evidence="1">Uncharacterized protein</fullName>
    </submittedName>
</protein>
<evidence type="ECO:0000313" key="1">
    <source>
        <dbReference type="EMBL" id="CAE0266727.1"/>
    </source>
</evidence>
<organism evidence="1">
    <name type="scientific">Palpitomonas bilix</name>
    <dbReference type="NCBI Taxonomy" id="652834"/>
    <lineage>
        <taxon>Eukaryota</taxon>
        <taxon>Eukaryota incertae sedis</taxon>
    </lineage>
</organism>
<proteinExistence type="predicted"/>
<accession>A0A7S3LVT0</accession>